<dbReference type="AlphaFoldDB" id="A0A822XJH5"/>
<gene>
    <name evidence="1" type="ORF">HUJ06_021316</name>
</gene>
<sequence>MVVTGGASKVSAAGIASDYDRTKELKEFDESKAGVKGLVDSGLVKVPRIFIHPSDKTDQKPITGEMHPTTIPVIDLGSIHEDAIRHEEIVDQSATHRRHGASFR</sequence>
<organism evidence="1 2">
    <name type="scientific">Nelumbo nucifera</name>
    <name type="common">Sacred lotus</name>
    <dbReference type="NCBI Taxonomy" id="4432"/>
    <lineage>
        <taxon>Eukaryota</taxon>
        <taxon>Viridiplantae</taxon>
        <taxon>Streptophyta</taxon>
        <taxon>Embryophyta</taxon>
        <taxon>Tracheophyta</taxon>
        <taxon>Spermatophyta</taxon>
        <taxon>Magnoliopsida</taxon>
        <taxon>Proteales</taxon>
        <taxon>Nelumbonaceae</taxon>
        <taxon>Nelumbo</taxon>
    </lineage>
</organism>
<evidence type="ECO:0000313" key="2">
    <source>
        <dbReference type="Proteomes" id="UP000607653"/>
    </source>
</evidence>
<dbReference type="Proteomes" id="UP000607653">
    <property type="component" value="Unassembled WGS sequence"/>
</dbReference>
<comment type="caution">
    <text evidence="1">The sequence shown here is derived from an EMBL/GenBank/DDBJ whole genome shotgun (WGS) entry which is preliminary data.</text>
</comment>
<name>A0A822XJH5_NELNU</name>
<dbReference type="EMBL" id="DUZY01000001">
    <property type="protein sequence ID" value="DAD19853.1"/>
    <property type="molecule type" value="Genomic_DNA"/>
</dbReference>
<accession>A0A822XJH5</accession>
<dbReference type="InterPro" id="IPR027443">
    <property type="entry name" value="IPNS-like_sf"/>
</dbReference>
<keyword evidence="2" id="KW-1185">Reference proteome</keyword>
<proteinExistence type="predicted"/>
<reference evidence="1 2" key="1">
    <citation type="journal article" date="2020" name="Mol. Biol. Evol.">
        <title>Distinct Expression and Methylation Patterns for Genes with Different Fates following a Single Whole-Genome Duplication in Flowering Plants.</title>
        <authorList>
            <person name="Shi T."/>
            <person name="Rahmani R.S."/>
            <person name="Gugger P.F."/>
            <person name="Wang M."/>
            <person name="Li H."/>
            <person name="Zhang Y."/>
            <person name="Li Z."/>
            <person name="Wang Q."/>
            <person name="Van de Peer Y."/>
            <person name="Marchal K."/>
            <person name="Chen J."/>
        </authorList>
    </citation>
    <scope>NUCLEOTIDE SEQUENCE [LARGE SCALE GENOMIC DNA]</scope>
    <source>
        <tissue evidence="1">Leaf</tissue>
    </source>
</reference>
<protein>
    <submittedName>
        <fullName evidence="1">Uncharacterized protein</fullName>
    </submittedName>
</protein>
<evidence type="ECO:0000313" key="1">
    <source>
        <dbReference type="EMBL" id="DAD19853.1"/>
    </source>
</evidence>
<dbReference type="Gene3D" id="2.60.120.330">
    <property type="entry name" value="B-lactam Antibiotic, Isopenicillin N Synthase, Chain"/>
    <property type="match status" value="1"/>
</dbReference>